<name>A0AA36MVD4_9DINO</name>
<dbReference type="EMBL" id="CAUJNA010001535">
    <property type="protein sequence ID" value="CAJ1387548.1"/>
    <property type="molecule type" value="Genomic_DNA"/>
</dbReference>
<organism evidence="3 4">
    <name type="scientific">Effrenium voratum</name>
    <dbReference type="NCBI Taxonomy" id="2562239"/>
    <lineage>
        <taxon>Eukaryota</taxon>
        <taxon>Sar</taxon>
        <taxon>Alveolata</taxon>
        <taxon>Dinophyceae</taxon>
        <taxon>Suessiales</taxon>
        <taxon>Symbiodiniaceae</taxon>
        <taxon>Effrenium</taxon>
    </lineage>
</organism>
<proteinExistence type="predicted"/>
<dbReference type="Proteomes" id="UP001178507">
    <property type="component" value="Unassembled WGS sequence"/>
</dbReference>
<sequence length="323" mass="35533">MGAERPRESQPKFGGRVEDALGQLEVSQLQAFLVQLRTARTPIHLFHLVRAMSRCSRSSAWQSALSIFRLCARKQQGLVGFNAALAACGKGGQWQQAARLLEAMGRAQLRPSVVSFGAAIDACAKAAPAWPKALHLLREMRRQSLPWNTITCNAAMSSCAVAGQWLRALQLFAHLGCGRLEAGRVTRVVSAWAWPMESNMLREFALRNFDCETFQSVDLPFQGLTCSEVLVRLHMVLSVALRLFAASDDFDAVGCGAAISACEKGAAWRQARRSEPRATQTTFFEFWDPENTTVVFAIRGTNSMLDVLASLPWIEVCFLPSGL</sequence>
<feature type="repeat" description="PPR" evidence="2">
    <location>
        <begin position="77"/>
        <end position="111"/>
    </location>
</feature>
<dbReference type="Pfam" id="PF01535">
    <property type="entry name" value="PPR"/>
    <property type="match status" value="1"/>
</dbReference>
<evidence type="ECO:0000256" key="1">
    <source>
        <dbReference type="ARBA" id="ARBA00022737"/>
    </source>
</evidence>
<evidence type="ECO:0000256" key="2">
    <source>
        <dbReference type="PROSITE-ProRule" id="PRU00708"/>
    </source>
</evidence>
<protein>
    <recommendedName>
        <fullName evidence="5">Pentatricopeptide repeat-containing protein, chloroplastic</fullName>
    </recommendedName>
</protein>
<keyword evidence="1" id="KW-0677">Repeat</keyword>
<dbReference type="PROSITE" id="PS51375">
    <property type="entry name" value="PPR"/>
    <property type="match status" value="1"/>
</dbReference>
<dbReference type="PANTHER" id="PTHR47447:SF17">
    <property type="entry name" value="OS12G0638900 PROTEIN"/>
    <property type="match status" value="1"/>
</dbReference>
<dbReference type="InterPro" id="IPR002885">
    <property type="entry name" value="PPR_rpt"/>
</dbReference>
<dbReference type="AlphaFoldDB" id="A0AA36MVD4"/>
<dbReference type="Gene3D" id="1.25.40.10">
    <property type="entry name" value="Tetratricopeptide repeat domain"/>
    <property type="match status" value="1"/>
</dbReference>
<gene>
    <name evidence="3" type="ORF">EVOR1521_LOCUS13606</name>
</gene>
<accession>A0AA36MVD4</accession>
<evidence type="ECO:0008006" key="5">
    <source>
        <dbReference type="Google" id="ProtNLM"/>
    </source>
</evidence>
<reference evidence="3" key="1">
    <citation type="submission" date="2023-08" db="EMBL/GenBank/DDBJ databases">
        <authorList>
            <person name="Chen Y."/>
            <person name="Shah S."/>
            <person name="Dougan E. K."/>
            <person name="Thang M."/>
            <person name="Chan C."/>
        </authorList>
    </citation>
    <scope>NUCLEOTIDE SEQUENCE</scope>
</reference>
<keyword evidence="4" id="KW-1185">Reference proteome</keyword>
<evidence type="ECO:0000313" key="4">
    <source>
        <dbReference type="Proteomes" id="UP001178507"/>
    </source>
</evidence>
<dbReference type="PANTHER" id="PTHR47447">
    <property type="entry name" value="OS03G0856100 PROTEIN"/>
    <property type="match status" value="1"/>
</dbReference>
<dbReference type="InterPro" id="IPR011990">
    <property type="entry name" value="TPR-like_helical_dom_sf"/>
</dbReference>
<comment type="caution">
    <text evidence="3">The sequence shown here is derived from an EMBL/GenBank/DDBJ whole genome shotgun (WGS) entry which is preliminary data.</text>
</comment>
<evidence type="ECO:0000313" key="3">
    <source>
        <dbReference type="EMBL" id="CAJ1387548.1"/>
    </source>
</evidence>
<dbReference type="Pfam" id="PF13812">
    <property type="entry name" value="PPR_3"/>
    <property type="match status" value="1"/>
</dbReference>